<organism evidence="1 2">
    <name type="scientific">Pseudoloma neurophilia</name>
    <dbReference type="NCBI Taxonomy" id="146866"/>
    <lineage>
        <taxon>Eukaryota</taxon>
        <taxon>Fungi</taxon>
        <taxon>Fungi incertae sedis</taxon>
        <taxon>Microsporidia</taxon>
        <taxon>Pseudoloma</taxon>
    </lineage>
</organism>
<dbReference type="VEuPathDB" id="MicrosporidiaDB:M153_46220001014"/>
<dbReference type="Proteomes" id="UP000051530">
    <property type="component" value="Unassembled WGS sequence"/>
</dbReference>
<proteinExistence type="predicted"/>
<reference evidence="1 2" key="1">
    <citation type="submission" date="2015-07" db="EMBL/GenBank/DDBJ databases">
        <title>The genome of Pseudoloma neurophilia, a relevant intracellular parasite of the zebrafish.</title>
        <authorList>
            <person name="Ndikumana S."/>
            <person name="Pelin A."/>
            <person name="Sanders J."/>
            <person name="Corradi N."/>
        </authorList>
    </citation>
    <scope>NUCLEOTIDE SEQUENCE [LARGE SCALE GENOMIC DNA]</scope>
    <source>
        <strain evidence="1 2">MK1</strain>
    </source>
</reference>
<dbReference type="OrthoDB" id="10470995at2759"/>
<keyword evidence="1" id="KW-0430">Lectin</keyword>
<comment type="caution">
    <text evidence="1">The sequence shown here is derived from an EMBL/GenBank/DDBJ whole genome shotgun (WGS) entry which is preliminary data.</text>
</comment>
<dbReference type="GO" id="GO:0030246">
    <property type="term" value="F:carbohydrate binding"/>
    <property type="evidence" value="ECO:0007669"/>
    <property type="project" value="UniProtKB-KW"/>
</dbReference>
<sequence length="338" mass="36594">MFFLIILKIVFSRFIRLKHPVQNLYVGGLDFYPTFQVLDQSDIFYDEASEDKPGKILILVKNKDNRVWDIESSYINLIYYPRHNGKNQLFSVIHLARDVVAIESNLGGCLEFVENLNRFQLSSCQYDTNFANQTFLVTDEAGVWVGSGSMEAGWGTPAESAIKWGICAKCIPGGFGSESQGDLFDASKAAVAMDETKKLAAPIAAANEGVDQGNNPNSAIFEGAHTTGEPEFAAGSWYGAGGGGGGAPLSQPGKSYTNDSFSFSKGIDYLSKTAPSMGKLLNGVMNATGVQNTKTGLSESSNVADFINNFQNDGPKVNVNVPKVSVYDKRVNDFEPKV</sequence>
<gene>
    <name evidence="1" type="ORF">M153_46220001014</name>
</gene>
<dbReference type="AlphaFoldDB" id="A0A0R0LXC3"/>
<feature type="non-terminal residue" evidence="1">
    <location>
        <position position="338"/>
    </location>
</feature>
<name>A0A0R0LXC3_9MICR</name>
<evidence type="ECO:0000313" key="2">
    <source>
        <dbReference type="Proteomes" id="UP000051530"/>
    </source>
</evidence>
<evidence type="ECO:0000313" key="1">
    <source>
        <dbReference type="EMBL" id="KRH92549.1"/>
    </source>
</evidence>
<protein>
    <submittedName>
        <fullName evidence="1">Putative Ricin B lectin protein</fullName>
    </submittedName>
</protein>
<accession>A0A0R0LXC3</accession>
<dbReference type="EMBL" id="LGUB01000840">
    <property type="protein sequence ID" value="KRH92549.1"/>
    <property type="molecule type" value="Genomic_DNA"/>
</dbReference>
<keyword evidence="2" id="KW-1185">Reference proteome</keyword>